<keyword evidence="11" id="KW-0249">Electron transport</keyword>
<evidence type="ECO:0000256" key="19">
    <source>
        <dbReference type="ARBA" id="ARBA00032409"/>
    </source>
</evidence>
<evidence type="ECO:0000313" key="22">
    <source>
        <dbReference type="EMBL" id="BAU96524.1"/>
    </source>
</evidence>
<keyword evidence="5" id="KW-0813">Transport</keyword>
<dbReference type="KEGG" id="csur:N24_2262"/>
<dbReference type="GO" id="GO:0046872">
    <property type="term" value="F:metal ion binding"/>
    <property type="evidence" value="ECO:0007669"/>
    <property type="project" value="UniProtKB-KW"/>
</dbReference>
<feature type="transmembrane region" description="Helical" evidence="20">
    <location>
        <begin position="74"/>
        <end position="96"/>
    </location>
</feature>
<keyword evidence="10" id="KW-0479">Metal-binding</keyword>
<dbReference type="PROSITE" id="PS51296">
    <property type="entry name" value="RIESKE"/>
    <property type="match status" value="1"/>
</dbReference>
<dbReference type="Pfam" id="PF00355">
    <property type="entry name" value="Rieske"/>
    <property type="match status" value="1"/>
</dbReference>
<dbReference type="GO" id="GO:0016705">
    <property type="term" value="F:oxidoreductase activity, acting on paired donors, with incorporation or reduction of molecular oxygen"/>
    <property type="evidence" value="ECO:0007669"/>
    <property type="project" value="UniProtKB-ARBA"/>
</dbReference>
<keyword evidence="12 20" id="KW-1133">Transmembrane helix</keyword>
<dbReference type="InterPro" id="IPR045603">
    <property type="entry name" value="QcrA_N"/>
</dbReference>
<dbReference type="Pfam" id="PF19297">
    <property type="entry name" value="QcrA_N"/>
    <property type="match status" value="1"/>
</dbReference>
<keyword evidence="7" id="KW-0679">Respiratory chain</keyword>
<evidence type="ECO:0000256" key="7">
    <source>
        <dbReference type="ARBA" id="ARBA00022660"/>
    </source>
</evidence>
<gene>
    <name evidence="22" type="primary">qcrA</name>
    <name evidence="22" type="ORF">N24_2262</name>
</gene>
<comment type="function">
    <text evidence="1">Iron-sulfur subunit of the cytochrome bc1 complex, an essential component of the respiratory electron transport chain required for ATP synthesis. The bc1 complex catalyzes the oxidation of menaquinol and the reduction of cytochrome c in the respiratory chain. The bc1 complex operates through a Q-cycle mechanism that couples electron transfer to generation of the proton gradient that drives ATP synthesis.</text>
</comment>
<evidence type="ECO:0000256" key="14">
    <source>
        <dbReference type="ARBA" id="ARBA00023004"/>
    </source>
</evidence>
<feature type="domain" description="Rieske" evidence="21">
    <location>
        <begin position="315"/>
        <end position="409"/>
    </location>
</feature>
<evidence type="ECO:0000256" key="13">
    <source>
        <dbReference type="ARBA" id="ARBA00023002"/>
    </source>
</evidence>
<evidence type="ECO:0000256" key="4">
    <source>
        <dbReference type="ARBA" id="ARBA00015816"/>
    </source>
</evidence>
<evidence type="ECO:0000313" key="23">
    <source>
        <dbReference type="Proteomes" id="UP000218244"/>
    </source>
</evidence>
<keyword evidence="23" id="KW-1185">Reference proteome</keyword>
<keyword evidence="16 20" id="KW-0472">Membrane</keyword>
<sequence>MGIRHFGPRGRRYVDWIAFMSNNNEKQYTTQELNAMSNEDLARLGTELDDVTIAYRKERFPIPNDPAEKRAARLVAFWLTLGIIGGLGFLATYIFWPWEYKAHGDEGLLAYTLYTPMLGITSGLCILSLGFAVVLYVKKFIPEEIAVQRRHDGPSEEVDRRTIVALLNDSWQTSTLGRRKLIMGLAGGGAVLAGLTIIAPMGGMIKNPWKPKEGPMDVQGDGTLWTSGWTLTENNVKVYLGRDTAAIAESHTDATGEHWSTTGVSRLVRMRPEDLAAASMETVFPLPAEMVNDGAEYDPAKDVYEHQMHSVHGPRNAVMLIRLRTSDAEKVIEREGQESFHYGDYYAYSKICTHIGCPTSLYEAQTNRILCPCHQSQFDALHYGKPVFGPAARALPQLPITVDEEGYLIAAGNFIEPVGPAFWERKS</sequence>
<evidence type="ECO:0000256" key="9">
    <source>
        <dbReference type="ARBA" id="ARBA00022714"/>
    </source>
</evidence>
<reference evidence="22 23" key="1">
    <citation type="submission" date="2016-02" db="EMBL/GenBank/DDBJ databases">
        <title>Corynebacterium glutamicum N24 whole genome sequencing project.</title>
        <authorList>
            <person name="Matsutani M."/>
            <person name="Nangtapong N."/>
            <person name="Yakushi T."/>
            <person name="Matsushita K."/>
        </authorList>
    </citation>
    <scope>NUCLEOTIDE SEQUENCE [LARGE SCALE GENOMIC DNA]</scope>
    <source>
        <strain evidence="22 23">N24</strain>
    </source>
</reference>
<keyword evidence="15" id="KW-0411">Iron-sulfur</keyword>
<dbReference type="CDD" id="cd03467">
    <property type="entry name" value="Rieske"/>
    <property type="match status" value="1"/>
</dbReference>
<keyword evidence="17" id="KW-1015">Disulfide bond</keyword>
<keyword evidence="9" id="KW-0001">2Fe-2S</keyword>
<evidence type="ECO:0000256" key="20">
    <source>
        <dbReference type="SAM" id="Phobius"/>
    </source>
</evidence>
<dbReference type="AlphaFoldDB" id="A0A160PS58"/>
<dbReference type="InterPro" id="IPR036922">
    <property type="entry name" value="Rieske_2Fe-2S_sf"/>
</dbReference>
<evidence type="ECO:0000256" key="1">
    <source>
        <dbReference type="ARBA" id="ARBA00002494"/>
    </source>
</evidence>
<dbReference type="GO" id="GO:0051537">
    <property type="term" value="F:2 iron, 2 sulfur cluster binding"/>
    <property type="evidence" value="ECO:0007669"/>
    <property type="project" value="UniProtKB-KW"/>
</dbReference>
<evidence type="ECO:0000256" key="15">
    <source>
        <dbReference type="ARBA" id="ARBA00023014"/>
    </source>
</evidence>
<dbReference type="InterPro" id="IPR017941">
    <property type="entry name" value="Rieske_2Fe-2S"/>
</dbReference>
<proteinExistence type="inferred from homology"/>
<dbReference type="SUPFAM" id="SSF50022">
    <property type="entry name" value="ISP domain"/>
    <property type="match status" value="1"/>
</dbReference>
<evidence type="ECO:0000256" key="12">
    <source>
        <dbReference type="ARBA" id="ARBA00022989"/>
    </source>
</evidence>
<comment type="similarity">
    <text evidence="3">Belongs to the Rieske iron-sulfur protein family.</text>
</comment>
<feature type="transmembrane region" description="Helical" evidence="20">
    <location>
        <begin position="181"/>
        <end position="202"/>
    </location>
</feature>
<keyword evidence="14" id="KW-0408">Iron</keyword>
<keyword evidence="6" id="KW-1003">Cell membrane</keyword>
<dbReference type="GO" id="GO:0005886">
    <property type="term" value="C:plasma membrane"/>
    <property type="evidence" value="ECO:0007669"/>
    <property type="project" value="UniProtKB-SubCell"/>
</dbReference>
<organism evidence="22 23">
    <name type="scientific">Corynebacterium suranareeae</name>
    <dbReference type="NCBI Taxonomy" id="2506452"/>
    <lineage>
        <taxon>Bacteria</taxon>
        <taxon>Bacillati</taxon>
        <taxon>Actinomycetota</taxon>
        <taxon>Actinomycetes</taxon>
        <taxon>Mycobacteriales</taxon>
        <taxon>Corynebacteriaceae</taxon>
        <taxon>Corynebacterium</taxon>
    </lineage>
</organism>
<evidence type="ECO:0000256" key="6">
    <source>
        <dbReference type="ARBA" id="ARBA00022475"/>
    </source>
</evidence>
<dbReference type="Gene3D" id="2.102.10.10">
    <property type="entry name" value="Rieske [2Fe-2S] iron-sulphur domain"/>
    <property type="match status" value="1"/>
</dbReference>
<evidence type="ECO:0000256" key="10">
    <source>
        <dbReference type="ARBA" id="ARBA00022723"/>
    </source>
</evidence>
<feature type="transmembrane region" description="Helical" evidence="20">
    <location>
        <begin position="116"/>
        <end position="137"/>
    </location>
</feature>
<keyword evidence="8 20" id="KW-0812">Transmembrane</keyword>
<evidence type="ECO:0000256" key="5">
    <source>
        <dbReference type="ARBA" id="ARBA00022448"/>
    </source>
</evidence>
<evidence type="ECO:0000256" key="18">
    <source>
        <dbReference type="ARBA" id="ARBA00029586"/>
    </source>
</evidence>
<dbReference type="GO" id="GO:0004497">
    <property type="term" value="F:monooxygenase activity"/>
    <property type="evidence" value="ECO:0007669"/>
    <property type="project" value="UniProtKB-ARBA"/>
</dbReference>
<evidence type="ECO:0000256" key="8">
    <source>
        <dbReference type="ARBA" id="ARBA00022692"/>
    </source>
</evidence>
<evidence type="ECO:0000256" key="3">
    <source>
        <dbReference type="ARBA" id="ARBA00010651"/>
    </source>
</evidence>
<evidence type="ECO:0000256" key="16">
    <source>
        <dbReference type="ARBA" id="ARBA00023136"/>
    </source>
</evidence>
<protein>
    <recommendedName>
        <fullName evidence="4">Cytochrome bc1 complex Rieske iron-sulfur subunit</fullName>
    </recommendedName>
    <alternativeName>
        <fullName evidence="18">Cytochrome bc1 reductase complex subunit QcrA</fullName>
    </alternativeName>
    <alternativeName>
        <fullName evidence="19">Rieske iron-sulfur protein</fullName>
    </alternativeName>
</protein>
<name>A0A160PS58_9CORY</name>
<evidence type="ECO:0000256" key="2">
    <source>
        <dbReference type="ARBA" id="ARBA00004651"/>
    </source>
</evidence>
<evidence type="ECO:0000256" key="11">
    <source>
        <dbReference type="ARBA" id="ARBA00022982"/>
    </source>
</evidence>
<dbReference type="InterPro" id="IPR014349">
    <property type="entry name" value="Rieske_Fe-S_prot"/>
</dbReference>
<dbReference type="EMBL" id="AP017369">
    <property type="protein sequence ID" value="BAU96524.1"/>
    <property type="molecule type" value="Genomic_DNA"/>
</dbReference>
<evidence type="ECO:0000256" key="17">
    <source>
        <dbReference type="ARBA" id="ARBA00023157"/>
    </source>
</evidence>
<dbReference type="Proteomes" id="UP000218244">
    <property type="component" value="Chromosome"/>
</dbReference>
<keyword evidence="13" id="KW-0560">Oxidoreductase</keyword>
<accession>A0A160PS58</accession>
<evidence type="ECO:0000259" key="21">
    <source>
        <dbReference type="PROSITE" id="PS51296"/>
    </source>
</evidence>
<comment type="subcellular location">
    <subcellularLocation>
        <location evidence="2">Cell membrane</location>
        <topology evidence="2">Multi-pass membrane protein</topology>
    </subcellularLocation>
</comment>
<dbReference type="PANTHER" id="PTHR10134">
    <property type="entry name" value="CYTOCHROME B-C1 COMPLEX SUBUNIT RIESKE, MITOCHONDRIAL"/>
    <property type="match status" value="1"/>
</dbReference>